<dbReference type="InterPro" id="IPR012341">
    <property type="entry name" value="6hp_glycosidase-like_sf"/>
</dbReference>
<evidence type="ECO:0000313" key="7">
    <source>
        <dbReference type="EMBL" id="HHL43260.1"/>
    </source>
</evidence>
<evidence type="ECO:0000256" key="5">
    <source>
        <dbReference type="ARBA" id="ARBA00023326"/>
    </source>
</evidence>
<comment type="caution">
    <text evidence="7">The sequence shown here is derived from an EMBL/GenBank/DDBJ whole genome shotgun (WGS) entry which is preliminary data.</text>
</comment>
<dbReference type="GO" id="GO:0008810">
    <property type="term" value="F:cellulase activity"/>
    <property type="evidence" value="ECO:0007669"/>
    <property type="project" value="InterPro"/>
</dbReference>
<dbReference type="InterPro" id="IPR008928">
    <property type="entry name" value="6-hairpin_glycosidase_sf"/>
</dbReference>
<dbReference type="InterPro" id="IPR014756">
    <property type="entry name" value="Ig_E-set"/>
</dbReference>
<dbReference type="Pfam" id="PF00759">
    <property type="entry name" value="Glyco_hydro_9"/>
    <property type="match status" value="1"/>
</dbReference>
<evidence type="ECO:0000259" key="6">
    <source>
        <dbReference type="Pfam" id="PF00759"/>
    </source>
</evidence>
<evidence type="ECO:0000256" key="1">
    <source>
        <dbReference type="ARBA" id="ARBA00007072"/>
    </source>
</evidence>
<dbReference type="Gene3D" id="1.50.10.10">
    <property type="match status" value="1"/>
</dbReference>
<accession>A0A7C5R0Q9</accession>
<dbReference type="GO" id="GO:0000272">
    <property type="term" value="P:polysaccharide catabolic process"/>
    <property type="evidence" value="ECO:0007669"/>
    <property type="project" value="UniProtKB-KW"/>
</dbReference>
<dbReference type="Proteomes" id="UP000885830">
    <property type="component" value="Unassembled WGS sequence"/>
</dbReference>
<evidence type="ECO:0000256" key="4">
    <source>
        <dbReference type="ARBA" id="ARBA00023295"/>
    </source>
</evidence>
<dbReference type="Gene3D" id="2.60.40.10">
    <property type="entry name" value="Immunoglobulins"/>
    <property type="match status" value="1"/>
</dbReference>
<dbReference type="InterPro" id="IPR001701">
    <property type="entry name" value="Glyco_hydro_9"/>
</dbReference>
<dbReference type="InterPro" id="IPR004197">
    <property type="entry name" value="Cellulase_Ig-like"/>
</dbReference>
<dbReference type="InterPro" id="IPR013783">
    <property type="entry name" value="Ig-like_fold"/>
</dbReference>
<gene>
    <name evidence="7" type="ORF">ENJ42_06565</name>
</gene>
<feature type="non-terminal residue" evidence="7">
    <location>
        <position position="1"/>
    </location>
</feature>
<comment type="similarity">
    <text evidence="1">Belongs to the glycosyl hydrolase 9 (cellulase E) family.</text>
</comment>
<dbReference type="SUPFAM" id="SSF81296">
    <property type="entry name" value="E set domains"/>
    <property type="match status" value="1"/>
</dbReference>
<dbReference type="EMBL" id="DRMJ01000339">
    <property type="protein sequence ID" value="HHL43260.1"/>
    <property type="molecule type" value="Genomic_DNA"/>
</dbReference>
<keyword evidence="4" id="KW-0326">Glycosidase</keyword>
<reference evidence="7" key="1">
    <citation type="journal article" date="2020" name="mSystems">
        <title>Genome- and Community-Level Interaction Insights into Carbon Utilization and Element Cycling Functions of Hydrothermarchaeota in Hydrothermal Sediment.</title>
        <authorList>
            <person name="Zhou Z."/>
            <person name="Liu Y."/>
            <person name="Xu W."/>
            <person name="Pan J."/>
            <person name="Luo Z.H."/>
            <person name="Li M."/>
        </authorList>
    </citation>
    <scope>NUCLEOTIDE SEQUENCE [LARGE SCALE GENOMIC DNA]</scope>
    <source>
        <strain evidence="7">HyVt-485</strain>
    </source>
</reference>
<feature type="non-terminal residue" evidence="7">
    <location>
        <position position="527"/>
    </location>
</feature>
<protein>
    <submittedName>
        <fullName evidence="7">Glycosyl hydrolase</fullName>
    </submittedName>
</protein>
<proteinExistence type="inferred from homology"/>
<keyword evidence="3" id="KW-0119">Carbohydrate metabolism</keyword>
<dbReference type="AlphaFoldDB" id="A0A7C5R0Q9"/>
<sequence>TGHIVMTGKSRYFGQDPASGLLYHTVDFSALTIPADGYVLQAAGKSSAPFSVRRNLYGRLKTDALLYFTHSLAGAPIKAEFARQAQPPLTRPAGHKNRPTRCFSGRDLRGTQWPGCDYTLTPKGGWYDAGDYGRYITSTGFSVWAMLNTYERQQNGPASERYAFSDGKLPIAEHFNGTSDLLDIARVGIEFMLSMQIPQGKRAFVPRGPQLPIGPLSLQLTDVGGLVHHKVHGKTFPPLPKRPHEDTQPQYLYPPSTAASLHLAAIGAQCARIWKDIDPEFSDTCLTAAIRAYQAATVFSDIYAHDVFDGGGGYTDDNVKDEFFWASTELFLTTKDESYYPKMITYRSGVGESLHRRDTHTEYVEYLGLMSILAQYDHRTPEADLPDYVHEARNGITAVSQAFLEQARTSAFSLPYDDPKYYWGSNANLLGRAMVLAYGYNINKNPEFKAGIIHITDYLLGRNPLKTSYISGYGQTSMKSPHHRFWAHTLDPNFPAPPPGVLSGGPNNVNFSDPVAATLRGKCTGQT</sequence>
<dbReference type="CDD" id="cd02850">
    <property type="entry name" value="E_set_Cellulase_N"/>
    <property type="match status" value="1"/>
</dbReference>
<keyword evidence="2 7" id="KW-0378">Hydrolase</keyword>
<name>A0A7C5R0Q9_9PROT</name>
<feature type="domain" description="Glycoside hydrolase family 9" evidence="6">
    <location>
        <begin position="57"/>
        <end position="513"/>
    </location>
</feature>
<keyword evidence="5" id="KW-0624">Polysaccharide degradation</keyword>
<dbReference type="SUPFAM" id="SSF48208">
    <property type="entry name" value="Six-hairpin glycosidases"/>
    <property type="match status" value="1"/>
</dbReference>
<evidence type="ECO:0000256" key="2">
    <source>
        <dbReference type="ARBA" id="ARBA00022801"/>
    </source>
</evidence>
<organism evidence="7">
    <name type="scientific">Hellea balneolensis</name>
    <dbReference type="NCBI Taxonomy" id="287478"/>
    <lineage>
        <taxon>Bacteria</taxon>
        <taxon>Pseudomonadati</taxon>
        <taxon>Pseudomonadota</taxon>
        <taxon>Alphaproteobacteria</taxon>
        <taxon>Maricaulales</taxon>
        <taxon>Robiginitomaculaceae</taxon>
        <taxon>Hellea</taxon>
    </lineage>
</organism>
<evidence type="ECO:0000256" key="3">
    <source>
        <dbReference type="ARBA" id="ARBA00023277"/>
    </source>
</evidence>
<dbReference type="PANTHER" id="PTHR22298">
    <property type="entry name" value="ENDO-1,4-BETA-GLUCANASE"/>
    <property type="match status" value="1"/>
</dbReference>